<dbReference type="SUPFAM" id="SSF55073">
    <property type="entry name" value="Nucleotide cyclase"/>
    <property type="match status" value="1"/>
</dbReference>
<dbReference type="PANTHER" id="PTHR44757">
    <property type="entry name" value="DIGUANYLATE CYCLASE DGCP"/>
    <property type="match status" value="1"/>
</dbReference>
<accession>A0AAW5K5G5</accession>
<dbReference type="GO" id="GO:0005886">
    <property type="term" value="C:plasma membrane"/>
    <property type="evidence" value="ECO:0007669"/>
    <property type="project" value="UniProtKB-SubCell"/>
</dbReference>
<feature type="transmembrane region" description="Helical" evidence="6">
    <location>
        <begin position="287"/>
        <end position="308"/>
    </location>
</feature>
<evidence type="ECO:0000256" key="4">
    <source>
        <dbReference type="ARBA" id="ARBA00022989"/>
    </source>
</evidence>
<evidence type="ECO:0000256" key="3">
    <source>
        <dbReference type="ARBA" id="ARBA00022692"/>
    </source>
</evidence>
<dbReference type="PROSITE" id="PS50113">
    <property type="entry name" value="PAC"/>
    <property type="match status" value="1"/>
</dbReference>
<dbReference type="PROSITE" id="PS50887">
    <property type="entry name" value="GGDEF"/>
    <property type="match status" value="1"/>
</dbReference>
<dbReference type="EC" id="2.7.7.65" evidence="10"/>
<evidence type="ECO:0000256" key="2">
    <source>
        <dbReference type="ARBA" id="ARBA00022475"/>
    </source>
</evidence>
<dbReference type="RefSeq" id="WP_008711318.1">
    <property type="nucleotide sequence ID" value="NZ_CABKQM010000008.1"/>
</dbReference>
<evidence type="ECO:0000259" key="7">
    <source>
        <dbReference type="PROSITE" id="PS50112"/>
    </source>
</evidence>
<dbReference type="Gene3D" id="3.30.450.20">
    <property type="entry name" value="PAS domain"/>
    <property type="match status" value="5"/>
</dbReference>
<dbReference type="CDD" id="cd00130">
    <property type="entry name" value="PAS"/>
    <property type="match status" value="1"/>
</dbReference>
<feature type="domain" description="PAS" evidence="7">
    <location>
        <begin position="897"/>
        <end position="972"/>
    </location>
</feature>
<evidence type="ECO:0000259" key="9">
    <source>
        <dbReference type="PROSITE" id="PS50887"/>
    </source>
</evidence>
<dbReference type="InterPro" id="IPR043128">
    <property type="entry name" value="Rev_trsase/Diguanyl_cyclase"/>
</dbReference>
<dbReference type="InterPro" id="IPR029787">
    <property type="entry name" value="Nucleotide_cyclase"/>
</dbReference>
<evidence type="ECO:0000256" key="1">
    <source>
        <dbReference type="ARBA" id="ARBA00004651"/>
    </source>
</evidence>
<evidence type="ECO:0000313" key="10">
    <source>
        <dbReference type="EMBL" id="MCQ4813953.1"/>
    </source>
</evidence>
<sequence>MKIYKGTAAVTAVAIALMAAAIASVLWYQHDIVRRAERDAYRTLQGSAAEQALLFKTLIDGQFQILSVIAQSVSPADDKNSGRLTADMERLAGGTGFKRLVAIGADGRACTSDGHRLDASWSVSLKSCLRGEHSLVKVESGTIDNIPIFVFSVPLKDKGRNVGALLGVYDESNFIDTIISKAYGEAAYSFICDSAGKIIVRSRHGAFIGQSRSIFTTLDKTDLAGTEKIRTVEDDLKNSRAGGLAYEFSGSRRYAVYQPLHINGWTIFNVVPEAAARGAIANISSQGVFLVVVITLIAIAFAAIVVVIERRGYSQLLKKNAQLTESEERFRVVMENTTLSVWDYDLKTKEIIQTGQSIALHGFAAVVPGVPESLIESGFVHPDSAAAFLALYDRLFRGEKNPEGVFLVRNAARDGWWYEHIQYRTLFDQKGRPYRAIGMSMDVTEKRELERSYQLELQYQQSLADDVYLMAVFDVSAEKQERLECKDAMECERLASKPLCDFFAAESRRVVSNRKAQEFFDSLDYENLKLKAVAAENDFEREYPRRLPDGRIIWVRSTLHLLVDPATNHLMLFIYMKDIDEQRQKEETLLRAAETDTLTGLLNHAATMKHITESLENESRDAIQALFAIDLDRFKQINDTIGHQAGDEALHAAGRTIRKTFRAGDVCGRTGGDEFLALMKNVPSLEVVRRKAEELQLALQIHCSGGQAAVSLSGSTGVAIRRPGESVVSLYARADKALYKAKAQGRNGYYIDAEGADIKPEKSGGRAAGADSYYSIQLQTLLQYMEGGVLIVEIGERMRALYISPSFYSASGLKPEDTTDGGRELLSMIHPDDRDEFERRLRHGAQTYEHVDFSYRITDARGTPAWRRLRAQRIDYAGSPFPVMLIVTTDITEIKKTAALFDAVMRSSPDGIGVFELTPVLKPVLANAALLRLAGLTREEFFEKSGDELLEIAAPEDRARLLSELDAALKSGRLAKAAFHAAAEGEDGPRRVSASGVRIDGVGESPLLLVMFAEASGGEKGPEPTTK</sequence>
<dbReference type="Pfam" id="PF00990">
    <property type="entry name" value="GGDEF"/>
    <property type="match status" value="1"/>
</dbReference>
<comment type="caution">
    <text evidence="10">The sequence shown here is derived from an EMBL/GenBank/DDBJ whole genome shotgun (WGS) entry which is preliminary data.</text>
</comment>
<proteinExistence type="predicted"/>
<keyword evidence="4 6" id="KW-1133">Transmembrane helix</keyword>
<keyword evidence="2" id="KW-1003">Cell membrane</keyword>
<dbReference type="SMART" id="SM00267">
    <property type="entry name" value="GGDEF"/>
    <property type="match status" value="1"/>
</dbReference>
<dbReference type="PROSITE" id="PS50112">
    <property type="entry name" value="PAS"/>
    <property type="match status" value="2"/>
</dbReference>
<dbReference type="SMART" id="SM00086">
    <property type="entry name" value="PAC"/>
    <property type="match status" value="3"/>
</dbReference>
<dbReference type="EMBL" id="JANFYT010000010">
    <property type="protein sequence ID" value="MCQ4813953.1"/>
    <property type="molecule type" value="Genomic_DNA"/>
</dbReference>
<dbReference type="SMART" id="SM00091">
    <property type="entry name" value="PAS"/>
    <property type="match status" value="2"/>
</dbReference>
<evidence type="ECO:0000313" key="11">
    <source>
        <dbReference type="Proteomes" id="UP001205919"/>
    </source>
</evidence>
<dbReference type="Pfam" id="PF02743">
    <property type="entry name" value="dCache_1"/>
    <property type="match status" value="1"/>
</dbReference>
<reference evidence="10 11" key="1">
    <citation type="submission" date="2022-06" db="EMBL/GenBank/DDBJ databases">
        <title>Isolation of gut microbiota from human fecal samples.</title>
        <authorList>
            <person name="Pamer E.G."/>
            <person name="Barat B."/>
            <person name="Waligurski E."/>
            <person name="Medina S."/>
            <person name="Paddock L."/>
            <person name="Mostad J."/>
        </authorList>
    </citation>
    <scope>NUCLEOTIDE SEQUENCE [LARGE SCALE GENOMIC DNA]</scope>
    <source>
        <strain evidence="10 11">DFI.9.90</strain>
    </source>
</reference>
<dbReference type="InterPro" id="IPR013655">
    <property type="entry name" value="PAS_fold_3"/>
</dbReference>
<feature type="domain" description="GGDEF" evidence="9">
    <location>
        <begin position="622"/>
        <end position="754"/>
    </location>
</feature>
<gene>
    <name evidence="10" type="ORF">NE630_05860</name>
</gene>
<dbReference type="NCBIfam" id="TIGR00229">
    <property type="entry name" value="sensory_box"/>
    <property type="match status" value="1"/>
</dbReference>
<dbReference type="InterPro" id="IPR001610">
    <property type="entry name" value="PAC"/>
</dbReference>
<dbReference type="CDD" id="cd01949">
    <property type="entry name" value="GGDEF"/>
    <property type="match status" value="1"/>
</dbReference>
<dbReference type="InterPro" id="IPR000014">
    <property type="entry name" value="PAS"/>
</dbReference>
<keyword evidence="11" id="KW-1185">Reference proteome</keyword>
<evidence type="ECO:0000259" key="8">
    <source>
        <dbReference type="PROSITE" id="PS50113"/>
    </source>
</evidence>
<dbReference type="Gene3D" id="3.30.70.270">
    <property type="match status" value="1"/>
</dbReference>
<keyword evidence="5 6" id="KW-0472">Membrane</keyword>
<feature type="domain" description="PAC" evidence="8">
    <location>
        <begin position="537"/>
        <end position="591"/>
    </location>
</feature>
<dbReference type="CDD" id="cd12912">
    <property type="entry name" value="PDC2_MCP_like"/>
    <property type="match status" value="1"/>
</dbReference>
<keyword evidence="10" id="KW-0548">Nucleotidyltransferase</keyword>
<dbReference type="InterPro" id="IPR052155">
    <property type="entry name" value="Biofilm_reg_signaling"/>
</dbReference>
<evidence type="ECO:0000256" key="6">
    <source>
        <dbReference type="SAM" id="Phobius"/>
    </source>
</evidence>
<dbReference type="AlphaFoldDB" id="A0AAW5K5G5"/>
<dbReference type="GO" id="GO:0052621">
    <property type="term" value="F:diguanylate cyclase activity"/>
    <property type="evidence" value="ECO:0007669"/>
    <property type="project" value="UniProtKB-EC"/>
</dbReference>
<dbReference type="GeneID" id="95756042"/>
<dbReference type="Pfam" id="PF08447">
    <property type="entry name" value="PAS_3"/>
    <property type="match status" value="1"/>
</dbReference>
<evidence type="ECO:0000256" key="5">
    <source>
        <dbReference type="ARBA" id="ARBA00023136"/>
    </source>
</evidence>
<dbReference type="InterPro" id="IPR033479">
    <property type="entry name" value="dCache_1"/>
</dbReference>
<name>A0AAW5K5G5_9BACT</name>
<dbReference type="InterPro" id="IPR000700">
    <property type="entry name" value="PAS-assoc_C"/>
</dbReference>
<dbReference type="InterPro" id="IPR000160">
    <property type="entry name" value="GGDEF_dom"/>
</dbReference>
<dbReference type="Proteomes" id="UP001205919">
    <property type="component" value="Unassembled WGS sequence"/>
</dbReference>
<dbReference type="NCBIfam" id="TIGR00254">
    <property type="entry name" value="GGDEF"/>
    <property type="match status" value="1"/>
</dbReference>
<dbReference type="InterPro" id="IPR035965">
    <property type="entry name" value="PAS-like_dom_sf"/>
</dbReference>
<protein>
    <submittedName>
        <fullName evidence="10">Diguanylate cyclase</fullName>
        <ecNumber evidence="10">2.7.7.65</ecNumber>
    </submittedName>
</protein>
<dbReference type="SUPFAM" id="SSF55785">
    <property type="entry name" value="PYP-like sensor domain (PAS domain)"/>
    <property type="match status" value="4"/>
</dbReference>
<organism evidence="10 11">
    <name type="scientific">Cloacibacillus evryensis</name>
    <dbReference type="NCBI Taxonomy" id="508460"/>
    <lineage>
        <taxon>Bacteria</taxon>
        <taxon>Thermotogati</taxon>
        <taxon>Synergistota</taxon>
        <taxon>Synergistia</taxon>
        <taxon>Synergistales</taxon>
        <taxon>Synergistaceae</taxon>
        <taxon>Cloacibacillus</taxon>
    </lineage>
</organism>
<keyword evidence="10" id="KW-0808">Transferase</keyword>
<dbReference type="PANTHER" id="PTHR44757:SF2">
    <property type="entry name" value="BIOFILM ARCHITECTURE MAINTENANCE PROTEIN MBAA"/>
    <property type="match status" value="1"/>
</dbReference>
<keyword evidence="3 6" id="KW-0812">Transmembrane</keyword>
<comment type="subcellular location">
    <subcellularLocation>
        <location evidence="1">Cell membrane</location>
        <topology evidence="1">Multi-pass membrane protein</topology>
    </subcellularLocation>
</comment>
<feature type="domain" description="PAS" evidence="7">
    <location>
        <begin position="774"/>
        <end position="848"/>
    </location>
</feature>